<dbReference type="InterPro" id="IPR011049">
    <property type="entry name" value="Serralysin-like_metalloprot_C"/>
</dbReference>
<gene>
    <name evidence="2" type="ORF">NM04_19245</name>
</gene>
<evidence type="ECO:0000259" key="1">
    <source>
        <dbReference type="Pfam" id="PF13946"/>
    </source>
</evidence>
<dbReference type="PROSITE" id="PS00330">
    <property type="entry name" value="HEMOLYSIN_CALCIUM"/>
    <property type="match status" value="1"/>
</dbReference>
<dbReference type="InterPro" id="IPR013783">
    <property type="entry name" value="Ig-like_fold"/>
</dbReference>
<dbReference type="Proteomes" id="UP000283254">
    <property type="component" value="Unassembled WGS sequence"/>
</dbReference>
<protein>
    <recommendedName>
        <fullName evidence="1">DUF4214 domain-containing protein</fullName>
    </recommendedName>
</protein>
<dbReference type="Gene3D" id="2.150.10.10">
    <property type="entry name" value="Serralysin-like metalloprotease, C-terminal"/>
    <property type="match status" value="1"/>
</dbReference>
<dbReference type="OrthoDB" id="8749115at2"/>
<dbReference type="Pfam" id="PF00353">
    <property type="entry name" value="HemolysinCabind"/>
    <property type="match status" value="1"/>
</dbReference>
<dbReference type="InterPro" id="IPR025282">
    <property type="entry name" value="DUF4214"/>
</dbReference>
<dbReference type="EMBL" id="JSAB01000229">
    <property type="protein sequence ID" value="RNF29187.1"/>
    <property type="molecule type" value="Genomic_DNA"/>
</dbReference>
<sequence length="1278" mass="133551">MSELSTYETTVNSFYLAFFGRPADPAGLAFWSGHLAGNGGDHRFMTEGFATSEEARVRFGDDTPAERIAEIYQQLFNRAPDAAGLAYWANVVEQGHASLADVAVVILGGAQGADARLADLREQASADFTALVEQGGSAYTGYAAVEAARVLVRAVTSDASQEDIAALVQAVAAFTDIASNNPAVIEAIATGSTLLALFDTPRGLLDPVTLVQALADVAKAAAGSPATLESLLRGGGMAKVLEVMPARATLQDVVDALATGGLDAAIDVVYPPRPVTPSPSTPVSSLKFDSVESGLGDRDLKDHVTKVEKADVTFTYDGAVNAGQSFQYTIDGGKHWISAGIDTSTRGVVVLKDVDLTIGAQDLPPPRMGIMEVEPVKDVLTTVQLSLVGADKQEILSATETLVLDRFAEMLDVALVNATASHFGGFSTGNTNVAGFTIDGLEQGAIVQYLYMSPGANMATWTNSLPALQDGMHTVQVRQLDAAGNASEAKEMRFNLNRETLDAPTIRLANDTGIDDKDGVTSDGTVIIEGLGDAWVTGWEYSVDDGKSWTFGGVSKDGVVPQFELGTLDIATGAFLVRQINYAGNASAASNKLEFTFDDTKPTEILSFQRIEGELEGVLKTDQDKVDLTFGVAHKDDGIVQWRVKGSADWVTVNAYHSNGTFTLEGIDLAAADPTIELQVIDAAGNVGFEQSWDIDGPAGLSVEKTVAGLKVTSSSAGAIVMGNVQIGAIGQDGGTANIGQQPLAFAGTLTLERAQGAPLTESGSPAYHLGFDGADTFKGSNLWGFDGDDTLYGMGNDFISGGNGNDTIFAYGGNDFISGGAGADTITMNVDGKTSILAYDGKDTRLGSFGDGTVISGMDRITGAEAGDVIKVGQIFASGPGTVSGSYLLSDDSGQVAVIQGRLAESNTRFQADSTGKAYMVQWTDTIGINSIVFTNYSGAALGLEVNRDAGTMTLVEAPVASSYKSIAYSFTATDSAFYLDGTPDGIVHSGVGNGLLAGQNFWLENALTSTQADSDYTSGPGFGIGIDGNMHFGRALEAGVYTMSFNKDTFATDSGYLAADDITFAGGVAGNIVQDGFSVPSFLPINYTLNDAGSNVSKMYAGYGANPIQLTTGTQQDVILASGGVQMDIRYGHIDSSAQDMLIGFGGDDQLLFQGVAETTIDKNQNGMIDWALSGTLEAHHEGIAIDIEGVIVTSELDNDDSATLQTLRALDVQVLATRDLVILARDTAAESAILLHYSDSDGNGIINGGEVQVIATFFDNVPLTDEINVIGTYAE</sequence>
<dbReference type="Gene3D" id="2.60.40.10">
    <property type="entry name" value="Immunoglobulins"/>
    <property type="match status" value="1"/>
</dbReference>
<dbReference type="SUPFAM" id="SSF51120">
    <property type="entry name" value="beta-Roll"/>
    <property type="match status" value="1"/>
</dbReference>
<reference evidence="2" key="1">
    <citation type="submission" date="2014-10" db="EMBL/GenBank/DDBJ databases">
        <title>Massilia sp. genome.</title>
        <authorList>
            <person name="Xu B."/>
            <person name="Dai L."/>
            <person name="Huang Z."/>
        </authorList>
    </citation>
    <scope>NUCLEOTIDE SEQUENCE [LARGE SCALE GENOMIC DNA]</scope>
    <source>
        <strain evidence="2">CFS-1</strain>
    </source>
</reference>
<keyword evidence="3" id="KW-1185">Reference proteome</keyword>
<name>A0A422QGV0_9BURK</name>
<dbReference type="Pfam" id="PF13946">
    <property type="entry name" value="DUF4214"/>
    <property type="match status" value="1"/>
</dbReference>
<dbReference type="PROSITE" id="PS00018">
    <property type="entry name" value="EF_HAND_1"/>
    <property type="match status" value="1"/>
</dbReference>
<dbReference type="InterPro" id="IPR001343">
    <property type="entry name" value="Hemolysn_Ca-bd"/>
</dbReference>
<dbReference type="Gene3D" id="1.10.3130.20">
    <property type="entry name" value="Phycobilisome linker domain"/>
    <property type="match status" value="1"/>
</dbReference>
<evidence type="ECO:0000313" key="2">
    <source>
        <dbReference type="EMBL" id="RNF29187.1"/>
    </source>
</evidence>
<dbReference type="InterPro" id="IPR018247">
    <property type="entry name" value="EF_Hand_1_Ca_BS"/>
</dbReference>
<feature type="domain" description="DUF4214" evidence="1">
    <location>
        <begin position="47"/>
        <end position="104"/>
    </location>
</feature>
<dbReference type="InterPro" id="IPR038255">
    <property type="entry name" value="PBS_linker_sf"/>
</dbReference>
<comment type="caution">
    <text evidence="2">The sequence shown here is derived from an EMBL/GenBank/DDBJ whole genome shotgun (WGS) entry which is preliminary data.</text>
</comment>
<proteinExistence type="predicted"/>
<evidence type="ECO:0000313" key="3">
    <source>
        <dbReference type="Proteomes" id="UP000283254"/>
    </source>
</evidence>
<organism evidence="2 3">
    <name type="scientific">Massilia aurea</name>
    <dbReference type="NCBI Taxonomy" id="373040"/>
    <lineage>
        <taxon>Bacteria</taxon>
        <taxon>Pseudomonadati</taxon>
        <taxon>Pseudomonadota</taxon>
        <taxon>Betaproteobacteria</taxon>
        <taxon>Burkholderiales</taxon>
        <taxon>Oxalobacteraceae</taxon>
        <taxon>Telluria group</taxon>
        <taxon>Massilia</taxon>
    </lineage>
</organism>
<dbReference type="InterPro" id="IPR018511">
    <property type="entry name" value="Hemolysin-typ_Ca-bd_CS"/>
</dbReference>
<dbReference type="AlphaFoldDB" id="A0A422QGV0"/>
<dbReference type="GO" id="GO:0005509">
    <property type="term" value="F:calcium ion binding"/>
    <property type="evidence" value="ECO:0007669"/>
    <property type="project" value="InterPro"/>
</dbReference>
<accession>A0A422QGV0</accession>
<dbReference type="RefSeq" id="WP_123071065.1">
    <property type="nucleotide sequence ID" value="NZ_JSAB01000229.1"/>
</dbReference>